<proteinExistence type="predicted"/>
<evidence type="ECO:0000313" key="2">
    <source>
        <dbReference type="EMBL" id="GAB1254774.1"/>
    </source>
</evidence>
<evidence type="ECO:0000256" key="1">
    <source>
        <dbReference type="SAM" id="Phobius"/>
    </source>
</evidence>
<sequence>MQDPAESLNYLERILQFVLLPASLFGAGGALMHSSRKGRSIGQTFMEVVGGVVTTNMVCPLIQAETPDTWHYTLFFLVGWGGLELVGRLYEAGVCALERYIQRKVNPGNNDAGTP</sequence>
<dbReference type="EMBL" id="BAAFSG010000001">
    <property type="protein sequence ID" value="GAB1254774.1"/>
    <property type="molecule type" value="Genomic_DNA"/>
</dbReference>
<dbReference type="RefSeq" id="WP_407844948.1">
    <property type="nucleotide sequence ID" value="NZ_BAAFSG010000001.1"/>
</dbReference>
<gene>
    <name evidence="2" type="ORF">Defa_22610</name>
</gene>
<keyword evidence="3" id="KW-1185">Reference proteome</keyword>
<dbReference type="Proteomes" id="UP001628192">
    <property type="component" value="Unassembled WGS sequence"/>
</dbReference>
<accession>A0ABQ0EAV1</accession>
<keyword evidence="1" id="KW-1133">Transmembrane helix</keyword>
<keyword evidence="1" id="KW-0812">Transmembrane</keyword>
<protein>
    <recommendedName>
        <fullName evidence="4">Holin</fullName>
    </recommendedName>
</protein>
<evidence type="ECO:0000313" key="3">
    <source>
        <dbReference type="Proteomes" id="UP001628192"/>
    </source>
</evidence>
<name>A0ABQ0EAV1_9BACT</name>
<organism evidence="2 3">
    <name type="scientific">Desulfovibrio falkowii</name>
    <dbReference type="NCBI Taxonomy" id="3136602"/>
    <lineage>
        <taxon>Bacteria</taxon>
        <taxon>Pseudomonadati</taxon>
        <taxon>Thermodesulfobacteriota</taxon>
        <taxon>Desulfovibrionia</taxon>
        <taxon>Desulfovibrionales</taxon>
        <taxon>Desulfovibrionaceae</taxon>
        <taxon>Desulfovibrio</taxon>
    </lineage>
</organism>
<evidence type="ECO:0008006" key="4">
    <source>
        <dbReference type="Google" id="ProtNLM"/>
    </source>
</evidence>
<keyword evidence="1" id="KW-0472">Membrane</keyword>
<comment type="caution">
    <text evidence="2">The sequence shown here is derived from an EMBL/GenBank/DDBJ whole genome shotgun (WGS) entry which is preliminary data.</text>
</comment>
<feature type="transmembrane region" description="Helical" evidence="1">
    <location>
        <begin position="14"/>
        <end position="32"/>
    </location>
</feature>
<reference evidence="2 3" key="1">
    <citation type="journal article" date="2025" name="Int. J. Syst. Evol. Microbiol.">
        <title>Desulfovibrio falkowii sp. nov., Porphyromonas miyakawae sp. nov., Mediterraneibacter flintii sp. nov. and Owariibacterium komagatae gen. nov., sp. nov., isolated from human faeces.</title>
        <authorList>
            <person name="Hamaguchi T."/>
            <person name="Ohara M."/>
            <person name="Hisatomi A."/>
            <person name="Sekiguchi K."/>
            <person name="Takeda J.I."/>
            <person name="Ueyama J."/>
            <person name="Ito M."/>
            <person name="Nishiwaki H."/>
            <person name="Ogi T."/>
            <person name="Hirayama M."/>
            <person name="Ohkuma M."/>
            <person name="Sakamoto M."/>
            <person name="Ohno K."/>
        </authorList>
    </citation>
    <scope>NUCLEOTIDE SEQUENCE [LARGE SCALE GENOMIC DNA]</scope>
    <source>
        <strain evidence="2 3">13CB8C</strain>
    </source>
</reference>